<accession>X1FPT4</accession>
<proteinExistence type="predicted"/>
<organism evidence="1">
    <name type="scientific">marine sediment metagenome</name>
    <dbReference type="NCBI Taxonomy" id="412755"/>
    <lineage>
        <taxon>unclassified sequences</taxon>
        <taxon>metagenomes</taxon>
        <taxon>ecological metagenomes</taxon>
    </lineage>
</organism>
<evidence type="ECO:0000313" key="1">
    <source>
        <dbReference type="EMBL" id="GAH31389.1"/>
    </source>
</evidence>
<sequence length="81" mass="8793">MASISITAPSSAEEGKSVSVSAYVKNTRDRTYTFKTEIYAVPDLYPDYLIGGGQATLFPGDWKIYIASPSGKLIARIRISS</sequence>
<protein>
    <submittedName>
        <fullName evidence="1">Uncharacterized protein</fullName>
    </submittedName>
</protein>
<gene>
    <name evidence="1" type="ORF">S03H2_25091</name>
</gene>
<comment type="caution">
    <text evidence="1">The sequence shown here is derived from an EMBL/GenBank/DDBJ whole genome shotgun (WGS) entry which is preliminary data.</text>
</comment>
<reference evidence="1" key="1">
    <citation type="journal article" date="2014" name="Front. Microbiol.">
        <title>High frequency of phylogenetically diverse reductive dehalogenase-homologous genes in deep subseafloor sedimentary metagenomes.</title>
        <authorList>
            <person name="Kawai M."/>
            <person name="Futagami T."/>
            <person name="Toyoda A."/>
            <person name="Takaki Y."/>
            <person name="Nishi S."/>
            <person name="Hori S."/>
            <person name="Arai W."/>
            <person name="Tsubouchi T."/>
            <person name="Morono Y."/>
            <person name="Uchiyama I."/>
            <person name="Ito T."/>
            <person name="Fujiyama A."/>
            <person name="Inagaki F."/>
            <person name="Takami H."/>
        </authorList>
    </citation>
    <scope>NUCLEOTIDE SEQUENCE</scope>
    <source>
        <strain evidence="1">Expedition CK06-06</strain>
    </source>
</reference>
<dbReference type="EMBL" id="BARU01014102">
    <property type="protein sequence ID" value="GAH31389.1"/>
    <property type="molecule type" value="Genomic_DNA"/>
</dbReference>
<dbReference type="AlphaFoldDB" id="X1FPT4"/>
<name>X1FPT4_9ZZZZ</name>